<evidence type="ECO:0000313" key="2">
    <source>
        <dbReference type="EMBL" id="TNN34931.1"/>
    </source>
</evidence>
<dbReference type="EMBL" id="SRLO01001863">
    <property type="protein sequence ID" value="TNN34931.1"/>
    <property type="molecule type" value="Genomic_DNA"/>
</dbReference>
<proteinExistence type="predicted"/>
<keyword evidence="1" id="KW-1133">Transmembrane helix</keyword>
<dbReference type="AlphaFoldDB" id="A0A4Z2F2D7"/>
<sequence>MILIGFREASRLGSLAVRLTGTGVLTGAVTVHVIYSVCKAASSLKSTGENISFSTTHSR</sequence>
<name>A0A4Z2F2D7_9TELE</name>
<keyword evidence="3" id="KW-1185">Reference proteome</keyword>
<feature type="transmembrane region" description="Helical" evidence="1">
    <location>
        <begin position="12"/>
        <end position="35"/>
    </location>
</feature>
<comment type="caution">
    <text evidence="2">The sequence shown here is derived from an EMBL/GenBank/DDBJ whole genome shotgun (WGS) entry which is preliminary data.</text>
</comment>
<keyword evidence="1" id="KW-0812">Transmembrane</keyword>
<evidence type="ECO:0000313" key="3">
    <source>
        <dbReference type="Proteomes" id="UP000314294"/>
    </source>
</evidence>
<protein>
    <submittedName>
        <fullName evidence="2">Uncharacterized protein</fullName>
    </submittedName>
</protein>
<dbReference type="Proteomes" id="UP000314294">
    <property type="component" value="Unassembled WGS sequence"/>
</dbReference>
<gene>
    <name evidence="2" type="ORF">EYF80_054900</name>
</gene>
<organism evidence="2 3">
    <name type="scientific">Liparis tanakae</name>
    <name type="common">Tanaka's snailfish</name>
    <dbReference type="NCBI Taxonomy" id="230148"/>
    <lineage>
        <taxon>Eukaryota</taxon>
        <taxon>Metazoa</taxon>
        <taxon>Chordata</taxon>
        <taxon>Craniata</taxon>
        <taxon>Vertebrata</taxon>
        <taxon>Euteleostomi</taxon>
        <taxon>Actinopterygii</taxon>
        <taxon>Neopterygii</taxon>
        <taxon>Teleostei</taxon>
        <taxon>Neoteleostei</taxon>
        <taxon>Acanthomorphata</taxon>
        <taxon>Eupercaria</taxon>
        <taxon>Perciformes</taxon>
        <taxon>Cottioidei</taxon>
        <taxon>Cottales</taxon>
        <taxon>Liparidae</taxon>
        <taxon>Liparis</taxon>
    </lineage>
</organism>
<accession>A0A4Z2F2D7</accession>
<evidence type="ECO:0000256" key="1">
    <source>
        <dbReference type="SAM" id="Phobius"/>
    </source>
</evidence>
<reference evidence="2 3" key="1">
    <citation type="submission" date="2019-03" db="EMBL/GenBank/DDBJ databases">
        <title>First draft genome of Liparis tanakae, snailfish: a comprehensive survey of snailfish specific genes.</title>
        <authorList>
            <person name="Kim W."/>
            <person name="Song I."/>
            <person name="Jeong J.-H."/>
            <person name="Kim D."/>
            <person name="Kim S."/>
            <person name="Ryu S."/>
            <person name="Song J.Y."/>
            <person name="Lee S.K."/>
        </authorList>
    </citation>
    <scope>NUCLEOTIDE SEQUENCE [LARGE SCALE GENOMIC DNA]</scope>
    <source>
        <tissue evidence="2">Muscle</tissue>
    </source>
</reference>
<keyword evidence="1" id="KW-0472">Membrane</keyword>